<keyword evidence="1" id="KW-1133">Transmembrane helix</keyword>
<keyword evidence="1" id="KW-0812">Transmembrane</keyword>
<dbReference type="EMBL" id="SJPR01000002">
    <property type="protein sequence ID" value="TWT98040.1"/>
    <property type="molecule type" value="Genomic_DNA"/>
</dbReference>
<sequence>MGNRLYTGAVFVGWLAAMTWLVTDRILPPFFGGDAPATRRSNQVEPVAWRIEMGNKPCGVAVLQAVAGDGGAKEVHSYLQLDRIEAPKGAPVWLTPALQSLHSMTVSMRTTTVYDAMDTLSSFHSRLQLNKSDFPIDLRGRVQAGQLRLSIRVGDHTHRIDHQWPGNGVMGGDITPSGRLLPLYQGRRWTQEVYSPFGSPGAPMELIVAEVTEPLRLTQNGVTVDAWCVEYRSSEMTGSTDEGRLRAVLYVAADGRILKQEAYFLGSSITFLRESDERSHELASLLELEKYATVNEATLRAASPTDSGPAQR</sequence>
<name>A0A5C6AF29_9BACT</name>
<evidence type="ECO:0000256" key="1">
    <source>
        <dbReference type="SAM" id="Phobius"/>
    </source>
</evidence>
<evidence type="ECO:0000313" key="3">
    <source>
        <dbReference type="Proteomes" id="UP000317421"/>
    </source>
</evidence>
<gene>
    <name evidence="2" type="ORF">Pla108_21950</name>
</gene>
<evidence type="ECO:0000313" key="2">
    <source>
        <dbReference type="EMBL" id="TWT98040.1"/>
    </source>
</evidence>
<dbReference type="AlphaFoldDB" id="A0A5C6AF29"/>
<proteinExistence type="predicted"/>
<organism evidence="2 3">
    <name type="scientific">Botrimarina colliarenosi</name>
    <dbReference type="NCBI Taxonomy" id="2528001"/>
    <lineage>
        <taxon>Bacteria</taxon>
        <taxon>Pseudomonadati</taxon>
        <taxon>Planctomycetota</taxon>
        <taxon>Planctomycetia</taxon>
        <taxon>Pirellulales</taxon>
        <taxon>Lacipirellulaceae</taxon>
        <taxon>Botrimarina</taxon>
    </lineage>
</organism>
<keyword evidence="1" id="KW-0472">Membrane</keyword>
<comment type="caution">
    <text evidence="2">The sequence shown here is derived from an EMBL/GenBank/DDBJ whole genome shotgun (WGS) entry which is preliminary data.</text>
</comment>
<reference evidence="2 3" key="1">
    <citation type="submission" date="2019-02" db="EMBL/GenBank/DDBJ databases">
        <title>Deep-cultivation of Planctomycetes and their phenomic and genomic characterization uncovers novel biology.</title>
        <authorList>
            <person name="Wiegand S."/>
            <person name="Jogler M."/>
            <person name="Boedeker C."/>
            <person name="Pinto D."/>
            <person name="Vollmers J."/>
            <person name="Rivas-Marin E."/>
            <person name="Kohn T."/>
            <person name="Peeters S.H."/>
            <person name="Heuer A."/>
            <person name="Rast P."/>
            <person name="Oberbeckmann S."/>
            <person name="Bunk B."/>
            <person name="Jeske O."/>
            <person name="Meyerdierks A."/>
            <person name="Storesund J.E."/>
            <person name="Kallscheuer N."/>
            <person name="Luecker S."/>
            <person name="Lage O.M."/>
            <person name="Pohl T."/>
            <person name="Merkel B.J."/>
            <person name="Hornburger P."/>
            <person name="Mueller R.-W."/>
            <person name="Bruemmer F."/>
            <person name="Labrenz M."/>
            <person name="Spormann A.M."/>
            <person name="Op Den Camp H."/>
            <person name="Overmann J."/>
            <person name="Amann R."/>
            <person name="Jetten M.S.M."/>
            <person name="Mascher T."/>
            <person name="Medema M.H."/>
            <person name="Devos D.P."/>
            <person name="Kaster A.-K."/>
            <person name="Ovreas L."/>
            <person name="Rohde M."/>
            <person name="Galperin M.Y."/>
            <person name="Jogler C."/>
        </authorList>
    </citation>
    <scope>NUCLEOTIDE SEQUENCE [LARGE SCALE GENOMIC DNA]</scope>
    <source>
        <strain evidence="2 3">Pla108</strain>
    </source>
</reference>
<keyword evidence="3" id="KW-1185">Reference proteome</keyword>
<dbReference type="Proteomes" id="UP000317421">
    <property type="component" value="Unassembled WGS sequence"/>
</dbReference>
<accession>A0A5C6AF29</accession>
<protein>
    <submittedName>
        <fullName evidence="2">Uncharacterized protein</fullName>
    </submittedName>
</protein>
<feature type="transmembrane region" description="Helical" evidence="1">
    <location>
        <begin position="6"/>
        <end position="23"/>
    </location>
</feature>